<feature type="transmembrane region" description="Helical" evidence="7">
    <location>
        <begin position="510"/>
        <end position="537"/>
    </location>
</feature>
<evidence type="ECO:0000256" key="4">
    <source>
        <dbReference type="ARBA" id="ARBA00022989"/>
    </source>
</evidence>
<keyword evidence="2" id="KW-1003">Cell membrane</keyword>
<evidence type="ECO:0000259" key="8">
    <source>
        <dbReference type="Pfam" id="PF12698"/>
    </source>
</evidence>
<dbReference type="Pfam" id="PF12698">
    <property type="entry name" value="ABC2_membrane_3"/>
    <property type="match status" value="1"/>
</dbReference>
<evidence type="ECO:0000256" key="7">
    <source>
        <dbReference type="SAM" id="Phobius"/>
    </source>
</evidence>
<evidence type="ECO:0000256" key="2">
    <source>
        <dbReference type="ARBA" id="ARBA00022475"/>
    </source>
</evidence>
<dbReference type="InterPro" id="IPR013525">
    <property type="entry name" value="ABC2_TM"/>
</dbReference>
<dbReference type="EMBL" id="BGZK01000021">
    <property type="protein sequence ID" value="GBP06208.1"/>
    <property type="molecule type" value="Genomic_DNA"/>
</dbReference>
<dbReference type="InterPro" id="IPR027417">
    <property type="entry name" value="P-loop_NTPase"/>
</dbReference>
<keyword evidence="3 7" id="KW-0812">Transmembrane</keyword>
<sequence length="756" mass="84579">MLERSEPETPKTIILGSRGVVKDLIAITDPARTSITLRKSFGLRYIDFWAPKALFKVADLATRWTRLRLRHRPIRSPDRRGPLERCVSHSALLKSECPTAVEASLQSFARNKLTASRHATDGGRDIVATLPLKKNQATVIDVYFVYRIWEFLAELARGGTTVIITTHYIDETKQAHKIGLLRNGQLLAEDSPENILRSCDCDTLEEAFLQLSMSQHQRAPVRHTLSASPDLIPEGAGADHSRYSSRDQFEVCTSSTDVLTKKESLNVTKNLSRARYRAVFIKSMQQFGRHPGGLIFSLLFPIIQAVAFFAAVGHEPRGLRLAVVNDEAALSPYGLEVCTNKSLQHVTLLEDDNCDFYMLSCWFLETLEQNKLYPNTSIKYLTEYRRCVSTDFSFDLRLQVPYPNVEEAVDAVRSGTLYGALHIPYNYSSATADRIKEGIHVKNDTLAESNVAVYLDMTNHQISYYLKSQLYKIYEKYTKRVMQACGVPESLVQLPVRFGTPVSGSAEPQYVAYMAPGIMITIIFFLSAVVTSTLLIADRLEGVWERSVVAGVRAHELLNVHILIQSAVILFQTLEMMCLAFLGYGLPHQGPLFAVGLLLFLQGLSGMCYGFLLSVCCSSYTLSFFIATGSFYPMILLCVVEFEGKNAPIVNLLHEWRILLLKKSRYPLALRGYVEGAVHAGVDAPVHDAHTRPQTHSRKRSDPDGSHSVPGDIRDKGGHTYEVQSALICNKQNRDPARKDRALMVQPPASERSALR</sequence>
<evidence type="ECO:0000256" key="1">
    <source>
        <dbReference type="ARBA" id="ARBA00004651"/>
    </source>
</evidence>
<feature type="transmembrane region" description="Helical" evidence="7">
    <location>
        <begin position="292"/>
        <end position="312"/>
    </location>
</feature>
<dbReference type="SUPFAM" id="SSF52540">
    <property type="entry name" value="P-loop containing nucleoside triphosphate hydrolases"/>
    <property type="match status" value="1"/>
</dbReference>
<dbReference type="GO" id="GO:0005886">
    <property type="term" value="C:plasma membrane"/>
    <property type="evidence" value="ECO:0007669"/>
    <property type="project" value="UniProtKB-SubCell"/>
</dbReference>
<dbReference type="Proteomes" id="UP000299102">
    <property type="component" value="Unassembled WGS sequence"/>
</dbReference>
<feature type="domain" description="ABC-2 type transporter transmembrane" evidence="8">
    <location>
        <begin position="294"/>
        <end position="636"/>
    </location>
</feature>
<dbReference type="PANTHER" id="PTHR30294">
    <property type="entry name" value="MEMBRANE COMPONENT OF ABC TRANSPORTER YHHJ-RELATED"/>
    <property type="match status" value="1"/>
</dbReference>
<dbReference type="InterPro" id="IPR051449">
    <property type="entry name" value="ABC-2_transporter_component"/>
</dbReference>
<dbReference type="GO" id="GO:0140359">
    <property type="term" value="F:ABC-type transporter activity"/>
    <property type="evidence" value="ECO:0007669"/>
    <property type="project" value="InterPro"/>
</dbReference>
<gene>
    <name evidence="9" type="primary">abcG20</name>
    <name evidence="9" type="ORF">EVAR_3566_1</name>
</gene>
<accession>A0A4C1SYF1</accession>
<feature type="transmembrane region" description="Helical" evidence="7">
    <location>
        <begin position="558"/>
        <end position="586"/>
    </location>
</feature>
<feature type="transmembrane region" description="Helical" evidence="7">
    <location>
        <begin position="620"/>
        <end position="642"/>
    </location>
</feature>
<feature type="transmembrane region" description="Helical" evidence="7">
    <location>
        <begin position="592"/>
        <end position="613"/>
    </location>
</feature>
<dbReference type="PANTHER" id="PTHR30294:SF38">
    <property type="entry name" value="TRANSPORT PERMEASE PROTEIN"/>
    <property type="match status" value="1"/>
</dbReference>
<dbReference type="STRING" id="151549.A0A4C1SYF1"/>
<evidence type="ECO:0000256" key="3">
    <source>
        <dbReference type="ARBA" id="ARBA00022692"/>
    </source>
</evidence>
<evidence type="ECO:0000256" key="5">
    <source>
        <dbReference type="ARBA" id="ARBA00023136"/>
    </source>
</evidence>
<name>A0A4C1SYF1_EUMVA</name>
<keyword evidence="10" id="KW-1185">Reference proteome</keyword>
<dbReference type="OrthoDB" id="10255969at2759"/>
<dbReference type="Gene3D" id="3.40.50.300">
    <property type="entry name" value="P-loop containing nucleotide triphosphate hydrolases"/>
    <property type="match status" value="1"/>
</dbReference>
<organism evidence="9 10">
    <name type="scientific">Eumeta variegata</name>
    <name type="common">Bagworm moth</name>
    <name type="synonym">Eumeta japonica</name>
    <dbReference type="NCBI Taxonomy" id="151549"/>
    <lineage>
        <taxon>Eukaryota</taxon>
        <taxon>Metazoa</taxon>
        <taxon>Ecdysozoa</taxon>
        <taxon>Arthropoda</taxon>
        <taxon>Hexapoda</taxon>
        <taxon>Insecta</taxon>
        <taxon>Pterygota</taxon>
        <taxon>Neoptera</taxon>
        <taxon>Endopterygota</taxon>
        <taxon>Lepidoptera</taxon>
        <taxon>Glossata</taxon>
        <taxon>Ditrysia</taxon>
        <taxon>Tineoidea</taxon>
        <taxon>Psychidae</taxon>
        <taxon>Oiketicinae</taxon>
        <taxon>Eumeta</taxon>
    </lineage>
</organism>
<protein>
    <submittedName>
        <fullName evidence="9">ABC transporter G family member 20</fullName>
    </submittedName>
</protein>
<keyword evidence="4 7" id="KW-1133">Transmembrane helix</keyword>
<comment type="caution">
    <text evidence="9">The sequence shown here is derived from an EMBL/GenBank/DDBJ whole genome shotgun (WGS) entry which is preliminary data.</text>
</comment>
<feature type="compositionally biased region" description="Basic and acidic residues" evidence="6">
    <location>
        <begin position="732"/>
        <end position="742"/>
    </location>
</feature>
<keyword evidence="5 7" id="KW-0472">Membrane</keyword>
<reference evidence="9 10" key="1">
    <citation type="journal article" date="2019" name="Commun. Biol.">
        <title>The bagworm genome reveals a unique fibroin gene that provides high tensile strength.</title>
        <authorList>
            <person name="Kono N."/>
            <person name="Nakamura H."/>
            <person name="Ohtoshi R."/>
            <person name="Tomita M."/>
            <person name="Numata K."/>
            <person name="Arakawa K."/>
        </authorList>
    </citation>
    <scope>NUCLEOTIDE SEQUENCE [LARGE SCALE GENOMIC DNA]</scope>
</reference>
<proteinExistence type="predicted"/>
<feature type="region of interest" description="Disordered" evidence="6">
    <location>
        <begin position="730"/>
        <end position="756"/>
    </location>
</feature>
<dbReference type="AlphaFoldDB" id="A0A4C1SYF1"/>
<comment type="subcellular location">
    <subcellularLocation>
        <location evidence="1">Cell membrane</location>
        <topology evidence="1">Multi-pass membrane protein</topology>
    </subcellularLocation>
</comment>
<evidence type="ECO:0000256" key="6">
    <source>
        <dbReference type="SAM" id="MobiDB-lite"/>
    </source>
</evidence>
<evidence type="ECO:0000313" key="9">
    <source>
        <dbReference type="EMBL" id="GBP06208.1"/>
    </source>
</evidence>
<evidence type="ECO:0000313" key="10">
    <source>
        <dbReference type="Proteomes" id="UP000299102"/>
    </source>
</evidence>
<feature type="region of interest" description="Disordered" evidence="6">
    <location>
        <begin position="685"/>
        <end position="717"/>
    </location>
</feature>